<dbReference type="InterPro" id="IPR046686">
    <property type="entry name" value="DUF6556"/>
</dbReference>
<keyword evidence="2" id="KW-0812">Transmembrane</keyword>
<dbReference type="EMBL" id="LHQM01000030">
    <property type="protein sequence ID" value="KPJ22059.1"/>
    <property type="molecule type" value="Genomic_DNA"/>
</dbReference>
<keyword evidence="2" id="KW-1133">Transmembrane helix</keyword>
<dbReference type="Pfam" id="PF20193">
    <property type="entry name" value="DUF6556"/>
    <property type="match status" value="1"/>
</dbReference>
<evidence type="ECO:0000256" key="1">
    <source>
        <dbReference type="SAM" id="MobiDB-lite"/>
    </source>
</evidence>
<feature type="compositionally biased region" description="Polar residues" evidence="1">
    <location>
        <begin position="55"/>
        <end position="73"/>
    </location>
</feature>
<comment type="caution">
    <text evidence="3">The sequence shown here is derived from an EMBL/GenBank/DDBJ whole genome shotgun (WGS) entry which is preliminary data.</text>
</comment>
<feature type="compositionally biased region" description="Polar residues" evidence="1">
    <location>
        <begin position="113"/>
        <end position="143"/>
    </location>
</feature>
<gene>
    <name evidence="3" type="ORF">AKK44_06825</name>
</gene>
<evidence type="ECO:0000313" key="3">
    <source>
        <dbReference type="EMBL" id="KPJ22059.1"/>
    </source>
</evidence>
<evidence type="ECO:0000313" key="4">
    <source>
        <dbReference type="Proteomes" id="UP000049578"/>
    </source>
</evidence>
<organism evidence="3 4">
    <name type="scientific">Streptococcus phocae</name>
    <dbReference type="NCBI Taxonomy" id="119224"/>
    <lineage>
        <taxon>Bacteria</taxon>
        <taxon>Bacillati</taxon>
        <taxon>Bacillota</taxon>
        <taxon>Bacilli</taxon>
        <taxon>Lactobacillales</taxon>
        <taxon>Streptococcaceae</taxon>
        <taxon>Streptococcus</taxon>
    </lineage>
</organism>
<name>A0A0N8FX39_9STRE</name>
<protein>
    <recommendedName>
        <fullName evidence="5">Histone acetyltransferase Gcn5</fullName>
    </recommendedName>
</protein>
<sequence length="143" mass="15235">MSSYYSRQKKSKTPVKIAPTKQIKTGLTALQKLTALIGSILSIIVATLTISRYLNPTADNPKSDSSNTPTSTIVKIIEKDSSNSSKTESEPSDTPSNTEDHITSPSDNESKDSTNSASETDSNNPETSTENSPEASPNDTKAP</sequence>
<feature type="compositionally biased region" description="Basic and acidic residues" evidence="1">
    <location>
        <begin position="98"/>
        <end position="112"/>
    </location>
</feature>
<dbReference type="RefSeq" id="WP_054279055.1">
    <property type="nucleotide sequence ID" value="NZ_LHQM01000030.1"/>
</dbReference>
<feature type="transmembrane region" description="Helical" evidence="2">
    <location>
        <begin position="33"/>
        <end position="54"/>
    </location>
</feature>
<proteinExistence type="predicted"/>
<dbReference type="STRING" id="119224.AKK44_06825"/>
<reference evidence="3 4" key="1">
    <citation type="submission" date="2015-08" db="EMBL/GenBank/DDBJ databases">
        <title>Genome sequence of Streptococcus phocae subsp. phocae ATCC 51973T isolated from liver specimen obtained from seal.</title>
        <authorList>
            <person name="Avendano-Herrera R."/>
        </authorList>
    </citation>
    <scope>NUCLEOTIDE SEQUENCE [LARGE SCALE GENOMIC DNA]</scope>
    <source>
        <strain evidence="3 4">ATCC 51973</strain>
    </source>
</reference>
<feature type="region of interest" description="Disordered" evidence="1">
    <location>
        <begin position="55"/>
        <end position="143"/>
    </location>
</feature>
<accession>A0A0N8FX39</accession>
<keyword evidence="2" id="KW-0472">Membrane</keyword>
<keyword evidence="4" id="KW-1185">Reference proteome</keyword>
<dbReference type="AlphaFoldDB" id="A0A0N8FX39"/>
<dbReference type="Proteomes" id="UP000049578">
    <property type="component" value="Unassembled WGS sequence"/>
</dbReference>
<evidence type="ECO:0008006" key="5">
    <source>
        <dbReference type="Google" id="ProtNLM"/>
    </source>
</evidence>
<evidence type="ECO:0000256" key="2">
    <source>
        <dbReference type="SAM" id="Phobius"/>
    </source>
</evidence>
<dbReference type="PATRIC" id="fig|119224.3.peg.1101"/>